<feature type="region of interest" description="Disordered" evidence="2">
    <location>
        <begin position="69"/>
        <end position="107"/>
    </location>
</feature>
<name>A0A5N1J5H7_9BACT</name>
<keyword evidence="1" id="KW-0175">Coiled coil</keyword>
<dbReference type="Gene3D" id="1.10.287.110">
    <property type="entry name" value="DnaJ domain"/>
    <property type="match status" value="1"/>
</dbReference>
<dbReference type="AlphaFoldDB" id="A0A5N1J5H7"/>
<proteinExistence type="predicted"/>
<evidence type="ECO:0000313" key="4">
    <source>
        <dbReference type="Proteomes" id="UP000326570"/>
    </source>
</evidence>
<dbReference type="SUPFAM" id="SSF46565">
    <property type="entry name" value="Chaperone J-domain"/>
    <property type="match status" value="1"/>
</dbReference>
<dbReference type="EMBL" id="VTWT01000001">
    <property type="protein sequence ID" value="KAA9345954.1"/>
    <property type="molecule type" value="Genomic_DNA"/>
</dbReference>
<keyword evidence="4" id="KW-1185">Reference proteome</keyword>
<sequence>MSRELYKPTPQADKRIAALENEIAILEKELLSAETELNTFTTQIRQQLQGQIIRIRELTDLYKKQKAAKKAKRLEQKKKGQNYREPKELRRSDNGIQSAEKAAKPDEQELKRLYKEAIRQVHPDKFTNEEPEISDRANALTVQLNAIYDAGDLEELQGFYEHIISGNAMSHVPYKPETVANPEALLDYLQKKQQELLAALNEIKTSQLFEVLKTYDNPLTFIPELRQQFDERIAVLEKRTRKGKNKA</sequence>
<protein>
    <recommendedName>
        <fullName evidence="5">J domain-containing protein</fullName>
    </recommendedName>
</protein>
<comment type="caution">
    <text evidence="3">The sequence shown here is derived from an EMBL/GenBank/DDBJ whole genome shotgun (WGS) entry which is preliminary data.</text>
</comment>
<accession>A0A5N1J5H7</accession>
<evidence type="ECO:0008006" key="5">
    <source>
        <dbReference type="Google" id="ProtNLM"/>
    </source>
</evidence>
<dbReference type="RefSeq" id="WP_150902097.1">
    <property type="nucleotide sequence ID" value="NZ_VTWT01000001.1"/>
</dbReference>
<feature type="compositionally biased region" description="Basic and acidic residues" evidence="2">
    <location>
        <begin position="73"/>
        <end position="93"/>
    </location>
</feature>
<gene>
    <name evidence="3" type="ORF">F0P94_02410</name>
</gene>
<organism evidence="3 4">
    <name type="scientific">Adhaeribacter soli</name>
    <dbReference type="NCBI Taxonomy" id="2607655"/>
    <lineage>
        <taxon>Bacteria</taxon>
        <taxon>Pseudomonadati</taxon>
        <taxon>Bacteroidota</taxon>
        <taxon>Cytophagia</taxon>
        <taxon>Cytophagales</taxon>
        <taxon>Hymenobacteraceae</taxon>
        <taxon>Adhaeribacter</taxon>
    </lineage>
</organism>
<evidence type="ECO:0000256" key="2">
    <source>
        <dbReference type="SAM" id="MobiDB-lite"/>
    </source>
</evidence>
<dbReference type="InterPro" id="IPR036869">
    <property type="entry name" value="J_dom_sf"/>
</dbReference>
<evidence type="ECO:0000256" key="1">
    <source>
        <dbReference type="SAM" id="Coils"/>
    </source>
</evidence>
<feature type="coiled-coil region" evidence="1">
    <location>
        <begin position="9"/>
        <end position="43"/>
    </location>
</feature>
<dbReference type="Proteomes" id="UP000326570">
    <property type="component" value="Unassembled WGS sequence"/>
</dbReference>
<reference evidence="3 4" key="1">
    <citation type="submission" date="2019-09" db="EMBL/GenBank/DDBJ databases">
        <title>Genome sequence of Adhaeribacter sp. M2.</title>
        <authorList>
            <person name="Srinivasan S."/>
        </authorList>
    </citation>
    <scope>NUCLEOTIDE SEQUENCE [LARGE SCALE GENOMIC DNA]</scope>
    <source>
        <strain evidence="3 4">M2</strain>
    </source>
</reference>
<evidence type="ECO:0000313" key="3">
    <source>
        <dbReference type="EMBL" id="KAA9345954.1"/>
    </source>
</evidence>